<comment type="similarity">
    <text evidence="13">Belongs to the protein kinase superfamily.</text>
</comment>
<dbReference type="InterPro" id="IPR011009">
    <property type="entry name" value="Kinase-like_dom_sf"/>
</dbReference>
<evidence type="ECO:0000313" key="17">
    <source>
        <dbReference type="Proteomes" id="UP000007110"/>
    </source>
</evidence>
<dbReference type="OrthoDB" id="419455at2759"/>
<proteinExistence type="inferred from homology"/>
<keyword evidence="9" id="KW-0112">Calmodulin-binding</keyword>
<comment type="catalytic activity">
    <reaction evidence="1">
        <text>2 ATP + phosphorylase b = 2 ADP + phosphorylase a.</text>
        <dbReference type="EC" id="2.7.11.19"/>
    </reaction>
</comment>
<dbReference type="Gene3D" id="1.10.510.10">
    <property type="entry name" value="Transferase(Phosphotransferase) domain 1"/>
    <property type="match status" value="1"/>
</dbReference>
<evidence type="ECO:0000259" key="15">
    <source>
        <dbReference type="PROSITE" id="PS50011"/>
    </source>
</evidence>
<feature type="binding site" evidence="12">
    <location>
        <position position="54"/>
    </location>
    <ligand>
        <name>ATP</name>
        <dbReference type="ChEBI" id="CHEBI:30616"/>
    </ligand>
</feature>
<feature type="compositionally biased region" description="Low complexity" evidence="14">
    <location>
        <begin position="393"/>
        <end position="415"/>
    </location>
</feature>
<dbReference type="FunFam" id="1.10.510.10:FF:001430">
    <property type="entry name" value="phosphorylase b kinase gamma catalytic chain, skeletal muscle/heart isoform"/>
    <property type="match status" value="1"/>
</dbReference>
<dbReference type="InterPro" id="IPR008271">
    <property type="entry name" value="Ser/Thr_kinase_AS"/>
</dbReference>
<dbReference type="GO" id="GO:0005977">
    <property type="term" value="P:glycogen metabolic process"/>
    <property type="evidence" value="ECO:0007669"/>
    <property type="project" value="UniProtKB-KW"/>
</dbReference>
<dbReference type="PROSITE" id="PS50011">
    <property type="entry name" value="PROTEIN_KINASE_DOM"/>
    <property type="match status" value="1"/>
</dbReference>
<evidence type="ECO:0000256" key="11">
    <source>
        <dbReference type="ARBA" id="ARBA00025890"/>
    </source>
</evidence>
<evidence type="ECO:0000256" key="5">
    <source>
        <dbReference type="ARBA" id="ARBA00022679"/>
    </source>
</evidence>
<keyword evidence="6 12" id="KW-0547">Nucleotide-binding</keyword>
<keyword evidence="5" id="KW-0808">Transferase</keyword>
<accession>A0A7M7PA13</accession>
<dbReference type="GO" id="GO:0044773">
    <property type="term" value="P:mitotic DNA damage checkpoint signaling"/>
    <property type="evidence" value="ECO:0000318"/>
    <property type="project" value="GO_Central"/>
</dbReference>
<dbReference type="GO" id="GO:0005516">
    <property type="term" value="F:calmodulin binding"/>
    <property type="evidence" value="ECO:0007669"/>
    <property type="project" value="UniProtKB-KW"/>
</dbReference>
<dbReference type="Pfam" id="PF00069">
    <property type="entry name" value="Pkinase"/>
    <property type="match status" value="1"/>
</dbReference>
<keyword evidence="17" id="KW-1185">Reference proteome</keyword>
<evidence type="ECO:0000256" key="3">
    <source>
        <dbReference type="ARBA" id="ARBA00022527"/>
    </source>
</evidence>
<dbReference type="OMA" id="FPVMGPE"/>
<dbReference type="RefSeq" id="XP_030847677.1">
    <property type="nucleotide sequence ID" value="XM_030991817.1"/>
</dbReference>
<dbReference type="InterPro" id="IPR002291">
    <property type="entry name" value="Phosph_kin_gamma"/>
</dbReference>
<feature type="region of interest" description="Disordered" evidence="14">
    <location>
        <begin position="390"/>
        <end position="415"/>
    </location>
</feature>
<dbReference type="EnsemblMetazoa" id="XM_030991817">
    <property type="protein sequence ID" value="XP_030847677"/>
    <property type="gene ID" value="LOC582497"/>
</dbReference>
<dbReference type="GO" id="GO:0005634">
    <property type="term" value="C:nucleus"/>
    <property type="evidence" value="ECO:0000318"/>
    <property type="project" value="GO_Central"/>
</dbReference>
<dbReference type="SUPFAM" id="SSF56112">
    <property type="entry name" value="Protein kinase-like (PK-like)"/>
    <property type="match status" value="1"/>
</dbReference>
<dbReference type="PROSITE" id="PS00108">
    <property type="entry name" value="PROTEIN_KINASE_ST"/>
    <property type="match status" value="1"/>
</dbReference>
<evidence type="ECO:0000256" key="6">
    <source>
        <dbReference type="ARBA" id="ARBA00022741"/>
    </source>
</evidence>
<dbReference type="SMART" id="SM00220">
    <property type="entry name" value="S_TKc"/>
    <property type="match status" value="1"/>
</dbReference>
<evidence type="ECO:0000256" key="12">
    <source>
        <dbReference type="PROSITE-ProRule" id="PRU10141"/>
    </source>
</evidence>
<dbReference type="PRINTS" id="PR01049">
    <property type="entry name" value="PHOSPHBKNASE"/>
</dbReference>
<evidence type="ECO:0000313" key="16">
    <source>
        <dbReference type="EnsemblMetazoa" id="XP_030847677"/>
    </source>
</evidence>
<keyword evidence="7" id="KW-0418">Kinase</keyword>
<evidence type="ECO:0000256" key="4">
    <source>
        <dbReference type="ARBA" id="ARBA00022600"/>
    </source>
</evidence>
<name>A0A7M7PA13_STRPU</name>
<dbReference type="GeneID" id="582497"/>
<dbReference type="GO" id="GO:0005964">
    <property type="term" value="C:phosphorylase kinase complex"/>
    <property type="evidence" value="ECO:0007669"/>
    <property type="project" value="InterPro"/>
</dbReference>
<protein>
    <recommendedName>
        <fullName evidence="2">phosphorylase kinase</fullName>
        <ecNumber evidence="2">2.7.11.19</ecNumber>
    </recommendedName>
</protein>
<keyword evidence="10" id="KW-0119">Carbohydrate metabolism</keyword>
<evidence type="ECO:0000256" key="7">
    <source>
        <dbReference type="ARBA" id="ARBA00022777"/>
    </source>
</evidence>
<evidence type="ECO:0000256" key="2">
    <source>
        <dbReference type="ARBA" id="ARBA00012432"/>
    </source>
</evidence>
<dbReference type="GO" id="GO:0004689">
    <property type="term" value="F:phosphorylase kinase activity"/>
    <property type="evidence" value="ECO:0007669"/>
    <property type="project" value="UniProtKB-EC"/>
</dbReference>
<dbReference type="GO" id="GO:0004674">
    <property type="term" value="F:protein serine/threonine kinase activity"/>
    <property type="evidence" value="ECO:0000318"/>
    <property type="project" value="GO_Central"/>
</dbReference>
<feature type="domain" description="Protein kinase" evidence="15">
    <location>
        <begin position="25"/>
        <end position="297"/>
    </location>
</feature>
<reference evidence="17" key="1">
    <citation type="submission" date="2015-02" db="EMBL/GenBank/DDBJ databases">
        <title>Genome sequencing for Strongylocentrotus purpuratus.</title>
        <authorList>
            <person name="Murali S."/>
            <person name="Liu Y."/>
            <person name="Vee V."/>
            <person name="English A."/>
            <person name="Wang M."/>
            <person name="Skinner E."/>
            <person name="Han Y."/>
            <person name="Muzny D.M."/>
            <person name="Worley K.C."/>
            <person name="Gibbs R.A."/>
        </authorList>
    </citation>
    <scope>NUCLEOTIDE SEQUENCE</scope>
</reference>
<dbReference type="EC" id="2.7.11.19" evidence="2"/>
<organism evidence="16 17">
    <name type="scientific">Strongylocentrotus purpuratus</name>
    <name type="common">Purple sea urchin</name>
    <dbReference type="NCBI Taxonomy" id="7668"/>
    <lineage>
        <taxon>Eukaryota</taxon>
        <taxon>Metazoa</taxon>
        <taxon>Echinodermata</taxon>
        <taxon>Eleutherozoa</taxon>
        <taxon>Echinozoa</taxon>
        <taxon>Echinoidea</taxon>
        <taxon>Euechinoidea</taxon>
        <taxon>Echinacea</taxon>
        <taxon>Camarodonta</taxon>
        <taxon>Echinidea</taxon>
        <taxon>Strongylocentrotidae</taxon>
        <taxon>Strongylocentrotus</taxon>
    </lineage>
</organism>
<dbReference type="InParanoid" id="A0A7M7PA13"/>
<keyword evidence="8 12" id="KW-0067">ATP-binding</keyword>
<dbReference type="KEGG" id="spu:582497"/>
<evidence type="ECO:0000256" key="10">
    <source>
        <dbReference type="ARBA" id="ARBA00023277"/>
    </source>
</evidence>
<reference evidence="16" key="2">
    <citation type="submission" date="2021-01" db="UniProtKB">
        <authorList>
            <consortium name="EnsemblMetazoa"/>
        </authorList>
    </citation>
    <scope>IDENTIFICATION</scope>
</reference>
<evidence type="ECO:0000256" key="1">
    <source>
        <dbReference type="ARBA" id="ARBA00001674"/>
    </source>
</evidence>
<dbReference type="Gene3D" id="3.30.200.20">
    <property type="entry name" value="Phosphorylase Kinase, domain 1"/>
    <property type="match status" value="1"/>
</dbReference>
<dbReference type="FunCoup" id="A0A7M7PA13">
    <property type="interactions" value="1360"/>
</dbReference>
<dbReference type="InterPro" id="IPR000719">
    <property type="entry name" value="Prot_kinase_dom"/>
</dbReference>
<dbReference type="GO" id="GO:0005524">
    <property type="term" value="F:ATP binding"/>
    <property type="evidence" value="ECO:0007669"/>
    <property type="project" value="UniProtKB-UniRule"/>
</dbReference>
<sequence length="415" mass="46859">MMTVDDNQDETDFGIEYDDAFSSKYMAKHILGRGVSSTVRLCCNRNTNEEYAVKIIDITGQNHGGDNRAEAIQEEYRNEILILNKMAEGEGHPNIIALIDFIESPTYFFLVFELCHSGELFDYLTAVITLSEKKTRAIMRSVISAVAYIHSHNIVHRDLKPENILLDANLKVKISDFGMAAELTEGVYLRELCGTPGYMAPEMLKCSMGLENISSYGQKIDLWACGVIMYTLLVGRPPFWHRKKMLMLRAIMEGRYRFGSPEWDDISDTPKDLISKLLVVDPKLRLTAEEALEHPFFQQTEVPIGTTFNARRKFKAACLVVYGVVRLRHYCGQRIISPHSIQENPYGVKAIRKALDGCAFNIYRHWVKKGQGQDRAALFANSPKMDIKNLNNSLSSSQQTTPTMSRSSSTTGMAT</sequence>
<dbReference type="CDD" id="cd14093">
    <property type="entry name" value="STKc_PhKG"/>
    <property type="match status" value="1"/>
</dbReference>
<dbReference type="PROSITE" id="PS00107">
    <property type="entry name" value="PROTEIN_KINASE_ATP"/>
    <property type="match status" value="1"/>
</dbReference>
<evidence type="ECO:0000256" key="9">
    <source>
        <dbReference type="ARBA" id="ARBA00022860"/>
    </source>
</evidence>
<dbReference type="InterPro" id="IPR017441">
    <property type="entry name" value="Protein_kinase_ATP_BS"/>
</dbReference>
<dbReference type="PANTHER" id="PTHR24347">
    <property type="entry name" value="SERINE/THREONINE-PROTEIN KINASE"/>
    <property type="match status" value="1"/>
</dbReference>
<evidence type="ECO:0000256" key="13">
    <source>
        <dbReference type="RuleBase" id="RU000304"/>
    </source>
</evidence>
<dbReference type="Proteomes" id="UP000007110">
    <property type="component" value="Unassembled WGS sequence"/>
</dbReference>
<evidence type="ECO:0000256" key="8">
    <source>
        <dbReference type="ARBA" id="ARBA00022840"/>
    </source>
</evidence>
<keyword evidence="3 13" id="KW-0723">Serine/threonine-protein kinase</keyword>
<keyword evidence="4" id="KW-0321">Glycogen metabolism</keyword>
<comment type="subunit">
    <text evidence="11">Hexadecamer of 4 heterotetramers, each composed of alpha, beta, gamma, and delta subunits. Alpha (PHKA1 or PHKA2) and beta (PHKB) are regulatory subunits, gamma (PHKG1 or PHKG2) is the catalytic subunit, and delta is calmodulin.</text>
</comment>
<dbReference type="AlphaFoldDB" id="A0A7M7PA13"/>
<evidence type="ECO:0000256" key="14">
    <source>
        <dbReference type="SAM" id="MobiDB-lite"/>
    </source>
</evidence>